<dbReference type="Pfam" id="PF05834">
    <property type="entry name" value="Lycopene_cycl"/>
    <property type="match status" value="1"/>
</dbReference>
<organism evidence="1 2">
    <name type="scientific">Arenibacter aquaticus</name>
    <dbReference type="NCBI Taxonomy" id="2489054"/>
    <lineage>
        <taxon>Bacteria</taxon>
        <taxon>Pseudomonadati</taxon>
        <taxon>Bacteroidota</taxon>
        <taxon>Flavobacteriia</taxon>
        <taxon>Flavobacteriales</taxon>
        <taxon>Flavobacteriaceae</taxon>
        <taxon>Arenibacter</taxon>
    </lineage>
</organism>
<proteinExistence type="predicted"/>
<dbReference type="AlphaFoldDB" id="A0A3S0C018"/>
<dbReference type="Gene3D" id="3.50.50.60">
    <property type="entry name" value="FAD/NAD(P)-binding domain"/>
    <property type="match status" value="1"/>
</dbReference>
<gene>
    <name evidence="1" type="ORF">EHW67_02730</name>
</gene>
<accession>A0A3S0C018</accession>
<keyword evidence="2" id="KW-1185">Reference proteome</keyword>
<dbReference type="InterPro" id="IPR036188">
    <property type="entry name" value="FAD/NAD-bd_sf"/>
</dbReference>
<evidence type="ECO:0000313" key="1">
    <source>
        <dbReference type="EMBL" id="RTE55599.1"/>
    </source>
</evidence>
<evidence type="ECO:0000313" key="2">
    <source>
        <dbReference type="Proteomes" id="UP000267585"/>
    </source>
</evidence>
<reference evidence="1 2" key="1">
    <citation type="submission" date="2018-11" db="EMBL/GenBank/DDBJ databases">
        <title>Arenibacter aquaticus sp.nov., a marine bacterium isolated from surface seawater in the South China Sea.</title>
        <authorList>
            <person name="Guo J."/>
            <person name="Sun J."/>
        </authorList>
    </citation>
    <scope>NUCLEOTIDE SEQUENCE [LARGE SCALE GENOMIC DNA]</scope>
    <source>
        <strain evidence="1 2">GUO666</strain>
    </source>
</reference>
<dbReference type="EMBL" id="RQPJ01000001">
    <property type="protein sequence ID" value="RTE55599.1"/>
    <property type="molecule type" value="Genomic_DNA"/>
</dbReference>
<protein>
    <submittedName>
        <fullName evidence="1">Lycopene cyclase</fullName>
    </submittedName>
</protein>
<dbReference type="SUPFAM" id="SSF51905">
    <property type="entry name" value="FAD/NAD(P)-binding domain"/>
    <property type="match status" value="1"/>
</dbReference>
<comment type="caution">
    <text evidence="1">The sequence shown here is derived from an EMBL/GenBank/DDBJ whole genome shotgun (WGS) entry which is preliminary data.</text>
</comment>
<sequence length="382" mass="44258">MLTYDYIIIGAGASGLMLADALGKDPYFSDRSILLLDKSQNRTNDRTWCFWEMGKGEFDDLIYKSWDHIHVSDKTYSKKTPIAPYKYKMLRATEFYHDLDSKIKKYANISFLEGSVTALEDKGTAVLVQTNTDTYKGKQVFSSIFNYKELINQKKYPVLQQHFIGWFVKTPQPTFDADQATFMDFSIPQKGNTRFMYVLPFSKTEALVEYTLFSEHPLPVSEYEAAIADYLLTKMDCHDYEIIHKESGNIPMSCYNFNTKNSKNILHIGIAGGWAKPSSGYTFKRTRQKIRQLIPFLKSGLPLNNFAKKNRFWFYDLLLLDILQRDNSKGHLIFGTLFKNRDPQSIFKFLDEKSSLIEDIKVIAACPKKEFILALLRRVFSF</sequence>
<dbReference type="OrthoDB" id="24355at2"/>
<name>A0A3S0C018_9FLAO</name>
<dbReference type="Proteomes" id="UP000267585">
    <property type="component" value="Unassembled WGS sequence"/>
</dbReference>